<feature type="transmembrane region" description="Helical" evidence="1">
    <location>
        <begin position="132"/>
        <end position="152"/>
    </location>
</feature>
<evidence type="ECO:0000256" key="1">
    <source>
        <dbReference type="SAM" id="Phobius"/>
    </source>
</evidence>
<proteinExistence type="predicted"/>
<sequence>MELRDIVVTPLVLVMVFLTSLYVKSRIEDPILRRYFMPALWLKIFGALALGFIYQFYYNGGDTYNYHTLGSRIIWEAFADDYATGFKLLFAKPGLHPEVFSYSQKIPFYYDEKSFFIVRIAAFFDLLTFSSYSATAIFFALFGFAGAWAFFITFFKQFPHLHKWIAISILFIPSVIFWGSGVLKDTITLSALGLLTYAINKVLIEKKLAIINIILLLFSAWIIIKVKMYIILCFLPAAFFWVYAKQLFSTGSFVARVVFAPLLIPFVIVGAYFGVAKISEADEKYSLDKIAKTAQITAYDIRFWTGRDAGSGYTLGELDGTFTGMLALAPKAVNVSLFRPYLWEVKNPLMLLSAMESFLFLSITVFLLLRYPMAFLKAFSDPNILFCFIFSLVFAFGVGVSTFNFGTLARYKIPLLPFYALGLVLMVNKIRASKEEKY</sequence>
<evidence type="ECO:0000313" key="2">
    <source>
        <dbReference type="EMBL" id="GCC52040.1"/>
    </source>
</evidence>
<evidence type="ECO:0008006" key="4">
    <source>
        <dbReference type="Google" id="ProtNLM"/>
    </source>
</evidence>
<gene>
    <name evidence="2" type="ORF">SanaruYs_22720</name>
</gene>
<keyword evidence="3" id="KW-1185">Reference proteome</keyword>
<feature type="transmembrane region" description="Helical" evidence="1">
    <location>
        <begin position="253"/>
        <end position="275"/>
    </location>
</feature>
<feature type="transmembrane region" description="Helical" evidence="1">
    <location>
        <begin position="164"/>
        <end position="181"/>
    </location>
</feature>
<protein>
    <recommendedName>
        <fullName evidence="4">Glycosyltransferase RgtA/B/C/D-like domain-containing protein</fullName>
    </recommendedName>
</protein>
<dbReference type="EMBL" id="BHXQ01000004">
    <property type="protein sequence ID" value="GCC52040.1"/>
    <property type="molecule type" value="Genomic_DNA"/>
</dbReference>
<dbReference type="OrthoDB" id="3862418at2"/>
<evidence type="ECO:0000313" key="3">
    <source>
        <dbReference type="Proteomes" id="UP000288227"/>
    </source>
</evidence>
<feature type="transmembrane region" description="Helical" evidence="1">
    <location>
        <begin position="6"/>
        <end position="23"/>
    </location>
</feature>
<feature type="transmembrane region" description="Helical" evidence="1">
    <location>
        <begin position="216"/>
        <end position="241"/>
    </location>
</feature>
<dbReference type="RefSeq" id="WP_127122690.1">
    <property type="nucleotide sequence ID" value="NZ_BHXQ01000004.1"/>
</dbReference>
<feature type="transmembrane region" description="Helical" evidence="1">
    <location>
        <begin position="187"/>
        <end position="204"/>
    </location>
</feature>
<feature type="transmembrane region" description="Helical" evidence="1">
    <location>
        <begin position="35"/>
        <end position="57"/>
    </location>
</feature>
<comment type="caution">
    <text evidence="2">The sequence shown here is derived from an EMBL/GenBank/DDBJ whole genome shotgun (WGS) entry which is preliminary data.</text>
</comment>
<feature type="transmembrane region" description="Helical" evidence="1">
    <location>
        <begin position="383"/>
        <end position="403"/>
    </location>
</feature>
<organism evidence="2 3">
    <name type="scientific">Chryseotalea sanaruensis</name>
    <dbReference type="NCBI Taxonomy" id="2482724"/>
    <lineage>
        <taxon>Bacteria</taxon>
        <taxon>Pseudomonadati</taxon>
        <taxon>Bacteroidota</taxon>
        <taxon>Cytophagia</taxon>
        <taxon>Cytophagales</taxon>
        <taxon>Chryseotaleaceae</taxon>
        <taxon>Chryseotalea</taxon>
    </lineage>
</organism>
<name>A0A401UAX6_9BACT</name>
<accession>A0A401UAX6</accession>
<keyword evidence="1" id="KW-0812">Transmembrane</keyword>
<keyword evidence="1" id="KW-1133">Transmembrane helix</keyword>
<reference evidence="2 3" key="1">
    <citation type="submission" date="2018-11" db="EMBL/GenBank/DDBJ databases">
        <title>Chryseotalea sanarue gen. nov., sp., nov., a member of the family Cytophagaceae, isolated from a brackish lake in Hamamatsu Japan.</title>
        <authorList>
            <person name="Maejima Y."/>
            <person name="Iino T."/>
            <person name="Muraguchi Y."/>
            <person name="Fukuda K."/>
            <person name="Ohkuma M."/>
            <person name="Moriuchi R."/>
            <person name="Dohra H."/>
            <person name="Kimbara K."/>
            <person name="Shintani M."/>
        </authorList>
    </citation>
    <scope>NUCLEOTIDE SEQUENCE [LARGE SCALE GENOMIC DNA]</scope>
    <source>
        <strain evidence="2 3">Ys</strain>
    </source>
</reference>
<dbReference type="AlphaFoldDB" id="A0A401UAX6"/>
<dbReference type="Proteomes" id="UP000288227">
    <property type="component" value="Unassembled WGS sequence"/>
</dbReference>
<feature type="transmembrane region" description="Helical" evidence="1">
    <location>
        <begin position="349"/>
        <end position="371"/>
    </location>
</feature>
<keyword evidence="1" id="KW-0472">Membrane</keyword>